<feature type="compositionally biased region" description="Polar residues" evidence="1">
    <location>
        <begin position="98"/>
        <end position="115"/>
    </location>
</feature>
<keyword evidence="3" id="KW-1185">Reference proteome</keyword>
<feature type="compositionally biased region" description="Low complexity" evidence="1">
    <location>
        <begin position="189"/>
        <end position="200"/>
    </location>
</feature>
<gene>
    <name evidence="2" type="ORF">BD310DRAFT_951224</name>
</gene>
<name>A0A4Q9PKP8_9APHY</name>
<organism evidence="2 3">
    <name type="scientific">Dichomitus squalens</name>
    <dbReference type="NCBI Taxonomy" id="114155"/>
    <lineage>
        <taxon>Eukaryota</taxon>
        <taxon>Fungi</taxon>
        <taxon>Dikarya</taxon>
        <taxon>Basidiomycota</taxon>
        <taxon>Agaricomycotina</taxon>
        <taxon>Agaricomycetes</taxon>
        <taxon>Polyporales</taxon>
        <taxon>Polyporaceae</taxon>
        <taxon>Dichomitus</taxon>
    </lineage>
</organism>
<evidence type="ECO:0000313" key="2">
    <source>
        <dbReference type="EMBL" id="TBU54711.1"/>
    </source>
</evidence>
<feature type="compositionally biased region" description="Basic and acidic residues" evidence="1">
    <location>
        <begin position="127"/>
        <end position="159"/>
    </location>
</feature>
<sequence length="200" mass="21025">MSALVLGEVIVAVKLTGPKCPPAELQKVSNQSSSSPNRRTTSPASSSQHSGSTTGPEKACTTFRTILGLTTSWKTTNTRALHAPHTARSLHARGGTLLFSSRTSPSHSDTANRSCSHSRSISPPARRRAERDLPGLGKGRGEGGQRAHAREIVRVREALEAPVLPPRPVPQEEGAAGAAEEEGEGKRFGVGVVPRGFGRG</sequence>
<protein>
    <submittedName>
        <fullName evidence="2">Uncharacterized protein</fullName>
    </submittedName>
</protein>
<feature type="region of interest" description="Disordered" evidence="1">
    <location>
        <begin position="19"/>
        <end position="59"/>
    </location>
</feature>
<proteinExistence type="predicted"/>
<evidence type="ECO:0000256" key="1">
    <source>
        <dbReference type="SAM" id="MobiDB-lite"/>
    </source>
</evidence>
<dbReference type="AlphaFoldDB" id="A0A4Q9PKP8"/>
<feature type="region of interest" description="Disordered" evidence="1">
    <location>
        <begin position="98"/>
        <end position="200"/>
    </location>
</feature>
<dbReference type="Proteomes" id="UP000292082">
    <property type="component" value="Unassembled WGS sequence"/>
</dbReference>
<accession>A0A4Q9PKP8</accession>
<dbReference type="EMBL" id="ML145182">
    <property type="protein sequence ID" value="TBU54711.1"/>
    <property type="molecule type" value="Genomic_DNA"/>
</dbReference>
<evidence type="ECO:0000313" key="3">
    <source>
        <dbReference type="Proteomes" id="UP000292082"/>
    </source>
</evidence>
<reference evidence="2 3" key="1">
    <citation type="submission" date="2019-01" db="EMBL/GenBank/DDBJ databases">
        <title>Draft genome sequences of three monokaryotic isolates of the white-rot basidiomycete fungus Dichomitus squalens.</title>
        <authorList>
            <consortium name="DOE Joint Genome Institute"/>
            <person name="Lopez S.C."/>
            <person name="Andreopoulos B."/>
            <person name="Pangilinan J."/>
            <person name="Lipzen A."/>
            <person name="Riley R."/>
            <person name="Ahrendt S."/>
            <person name="Ng V."/>
            <person name="Barry K."/>
            <person name="Daum C."/>
            <person name="Grigoriev I.V."/>
            <person name="Hilden K.S."/>
            <person name="Makela M.R."/>
            <person name="de Vries R.P."/>
        </authorList>
    </citation>
    <scope>NUCLEOTIDE SEQUENCE [LARGE SCALE GENOMIC DNA]</scope>
    <source>
        <strain evidence="2 3">CBS 464.89</strain>
    </source>
</reference>
<feature type="compositionally biased region" description="Low complexity" evidence="1">
    <location>
        <begin position="29"/>
        <end position="47"/>
    </location>
</feature>